<dbReference type="EMBL" id="KV784365">
    <property type="protein sequence ID" value="OEU12248.1"/>
    <property type="molecule type" value="Genomic_DNA"/>
</dbReference>
<dbReference type="KEGG" id="fcy:FRACYDRAFT_191727"/>
<dbReference type="AlphaFoldDB" id="A0A1E7F233"/>
<reference evidence="2 3" key="1">
    <citation type="submission" date="2016-09" db="EMBL/GenBank/DDBJ databases">
        <title>Extensive genetic diversity and differential bi-allelic expression allows diatom success in the polar Southern Ocean.</title>
        <authorList>
            <consortium name="DOE Joint Genome Institute"/>
            <person name="Mock T."/>
            <person name="Otillar R.P."/>
            <person name="Strauss J."/>
            <person name="Dupont C."/>
            <person name="Frickenhaus S."/>
            <person name="Maumus F."/>
            <person name="Mcmullan M."/>
            <person name="Sanges R."/>
            <person name="Schmutz J."/>
            <person name="Toseland A."/>
            <person name="Valas R."/>
            <person name="Veluchamy A."/>
            <person name="Ward B.J."/>
            <person name="Allen A."/>
            <person name="Barry K."/>
            <person name="Falciatore A."/>
            <person name="Ferrante M."/>
            <person name="Fortunato A.E."/>
            <person name="Gloeckner G."/>
            <person name="Gruber A."/>
            <person name="Hipkin R."/>
            <person name="Janech M."/>
            <person name="Kroth P."/>
            <person name="Leese F."/>
            <person name="Lindquist E."/>
            <person name="Lyon B.R."/>
            <person name="Martin J."/>
            <person name="Mayer C."/>
            <person name="Parker M."/>
            <person name="Quesneville H."/>
            <person name="Raymond J."/>
            <person name="Uhlig C."/>
            <person name="Valentin K.U."/>
            <person name="Worden A.Z."/>
            <person name="Armbrust E.V."/>
            <person name="Bowler C."/>
            <person name="Green B."/>
            <person name="Moulton V."/>
            <person name="Van Oosterhout C."/>
            <person name="Grigoriev I."/>
        </authorList>
    </citation>
    <scope>NUCLEOTIDE SEQUENCE [LARGE SCALE GENOMIC DNA]</scope>
    <source>
        <strain evidence="2 3">CCMP1102</strain>
    </source>
</reference>
<dbReference type="Pfam" id="PF03457">
    <property type="entry name" value="HA"/>
    <property type="match status" value="2"/>
</dbReference>
<dbReference type="OrthoDB" id="46808at2759"/>
<dbReference type="Gene3D" id="6.10.140.530">
    <property type="match status" value="2"/>
</dbReference>
<feature type="domain" description="Helicase-associated" evidence="1">
    <location>
        <begin position="62"/>
        <end position="128"/>
    </location>
</feature>
<dbReference type="InterPro" id="IPR005114">
    <property type="entry name" value="Helicase_assoc"/>
</dbReference>
<dbReference type="InParanoid" id="A0A1E7F233"/>
<dbReference type="Proteomes" id="UP000095751">
    <property type="component" value="Unassembled WGS sequence"/>
</dbReference>
<gene>
    <name evidence="2" type="ORF">FRACYDRAFT_191727</name>
</gene>
<feature type="domain" description="Helicase-associated" evidence="1">
    <location>
        <begin position="137"/>
        <end position="204"/>
    </location>
</feature>
<dbReference type="PANTHER" id="PTHR33418">
    <property type="entry name" value="HELICASE-ASSOCIATED"/>
    <property type="match status" value="1"/>
</dbReference>
<evidence type="ECO:0000313" key="2">
    <source>
        <dbReference type="EMBL" id="OEU12248.1"/>
    </source>
</evidence>
<proteinExistence type="predicted"/>
<keyword evidence="3" id="KW-1185">Reference proteome</keyword>
<protein>
    <recommendedName>
        <fullName evidence="1">Helicase-associated domain-containing protein</fullName>
    </recommendedName>
</protein>
<sequence length="211" mass="24515">MPPFESLLKQLAESNKILTKKVEALGTFAVSTRKTKSTASSSSSPSVVVITTKQVLQHQRQSDAWMVMFKKLREYRIMNGDSNVSQLDKDTRKLGLWVRKQRVNYRNLQTGKGQKITPERIIMLESLDLRWHCHAPQASWDENFVQLQHFHRQMGSCNVPFNATNPNQLAKWMAFQRTEYKRWKEGLDTLLTLDHFKSLNDIGVDWKGPRL</sequence>
<evidence type="ECO:0000313" key="3">
    <source>
        <dbReference type="Proteomes" id="UP000095751"/>
    </source>
</evidence>
<evidence type="ECO:0000259" key="1">
    <source>
        <dbReference type="Pfam" id="PF03457"/>
    </source>
</evidence>
<organism evidence="2 3">
    <name type="scientific">Fragilariopsis cylindrus CCMP1102</name>
    <dbReference type="NCBI Taxonomy" id="635003"/>
    <lineage>
        <taxon>Eukaryota</taxon>
        <taxon>Sar</taxon>
        <taxon>Stramenopiles</taxon>
        <taxon>Ochrophyta</taxon>
        <taxon>Bacillariophyta</taxon>
        <taxon>Bacillariophyceae</taxon>
        <taxon>Bacillariophycidae</taxon>
        <taxon>Bacillariales</taxon>
        <taxon>Bacillariaceae</taxon>
        <taxon>Fragilariopsis</taxon>
    </lineage>
</organism>
<dbReference type="PANTHER" id="PTHR33418:SF1">
    <property type="entry name" value="HELICASE-ASSOCIATED DOMAIN-CONTAINING PROTEIN"/>
    <property type="match status" value="1"/>
</dbReference>
<accession>A0A1E7F233</accession>
<name>A0A1E7F233_9STRA</name>